<proteinExistence type="predicted"/>
<organism evidence="2 3">
    <name type="scientific">Bacillus rhizoplanae</name>
    <dbReference type="NCBI Taxonomy" id="2880966"/>
    <lineage>
        <taxon>Bacteria</taxon>
        <taxon>Bacillati</taxon>
        <taxon>Bacillota</taxon>
        <taxon>Bacilli</taxon>
        <taxon>Bacillales</taxon>
        <taxon>Bacillaceae</taxon>
        <taxon>Bacillus</taxon>
    </lineage>
</organism>
<reference evidence="2 3" key="1">
    <citation type="submission" date="2021-10" db="EMBL/GenBank/DDBJ databases">
        <authorList>
            <person name="Criscuolo A."/>
        </authorList>
    </citation>
    <scope>NUCLEOTIDE SEQUENCE [LARGE SCALE GENOMIC DNA]</scope>
    <source>
        <strain evidence="3">CIP 111899</strain>
    </source>
</reference>
<dbReference type="InterPro" id="IPR025510">
    <property type="entry name" value="DUF4397"/>
</dbReference>
<sequence>MNPSEVEKYAQQAAMYEQLACYYKYINPQKYMELYLKHYNAMKQFVQAYEQSRISLPHSSEQSLPSHVRILHASPDAHTVDIVINGQKVVKNISYKQHSPYLSLTQGQYRIDIVPAGDETPIFSALVPVMGNHVYTLAVAGNVDKLQLLPLIDNTPLPYGQAKIRFVHLSPDTPEVDVALKDGEKLFEKAAFKQATDFLQVSPGVADIEVSVAGTKNVVLTIPEVKIEGNKIYTIVALGYANKLPKLETVFLTN</sequence>
<feature type="domain" description="DUF4397" evidence="1">
    <location>
        <begin position="66"/>
        <end position="179"/>
    </location>
</feature>
<protein>
    <recommendedName>
        <fullName evidence="1">DUF4397 domain-containing protein</fullName>
    </recommendedName>
</protein>
<evidence type="ECO:0000313" key="3">
    <source>
        <dbReference type="Proteomes" id="UP000789423"/>
    </source>
</evidence>
<dbReference type="RefSeq" id="WP_230575776.1">
    <property type="nucleotide sequence ID" value="NZ_CAKJTI010000016.1"/>
</dbReference>
<comment type="caution">
    <text evidence="2">The sequence shown here is derived from an EMBL/GenBank/DDBJ whole genome shotgun (WGS) entry which is preliminary data.</text>
</comment>
<accession>A0ABN7ZXW3</accession>
<dbReference type="Proteomes" id="UP000789423">
    <property type="component" value="Unassembled WGS sequence"/>
</dbReference>
<dbReference type="EMBL" id="CAKJTI010000016">
    <property type="protein sequence ID" value="CAG9613724.1"/>
    <property type="molecule type" value="Genomic_DNA"/>
</dbReference>
<name>A0ABN7ZXW3_9BACI</name>
<evidence type="ECO:0000259" key="1">
    <source>
        <dbReference type="Pfam" id="PF14344"/>
    </source>
</evidence>
<keyword evidence="3" id="KW-1185">Reference proteome</keyword>
<evidence type="ECO:0000313" key="2">
    <source>
        <dbReference type="EMBL" id="CAG9613724.1"/>
    </source>
</evidence>
<gene>
    <name evidence="2" type="ORF">BACCIP111899_02943</name>
</gene>
<dbReference type="Pfam" id="PF14344">
    <property type="entry name" value="DUF4397"/>
    <property type="match status" value="2"/>
</dbReference>
<feature type="domain" description="DUF4397" evidence="1">
    <location>
        <begin position="182"/>
        <end position="250"/>
    </location>
</feature>